<keyword evidence="1" id="KW-0812">Transmembrane</keyword>
<dbReference type="AlphaFoldDB" id="A0A1N7F1N2"/>
<evidence type="ECO:0000313" key="3">
    <source>
        <dbReference type="Proteomes" id="UP000186914"/>
    </source>
</evidence>
<gene>
    <name evidence="2" type="ORF">SAMN05421858_4722</name>
</gene>
<keyword evidence="1" id="KW-1133">Transmembrane helix</keyword>
<dbReference type="Proteomes" id="UP000186914">
    <property type="component" value="Unassembled WGS sequence"/>
</dbReference>
<accession>A0A1N7F1N2</accession>
<protein>
    <submittedName>
        <fullName evidence="2">Uncharacterized protein</fullName>
    </submittedName>
</protein>
<name>A0A1N7F1N2_9EURY</name>
<dbReference type="EMBL" id="FTNO01000007">
    <property type="protein sequence ID" value="SIR94260.1"/>
    <property type="molecule type" value="Genomic_DNA"/>
</dbReference>
<evidence type="ECO:0000256" key="1">
    <source>
        <dbReference type="SAM" id="Phobius"/>
    </source>
</evidence>
<feature type="transmembrane region" description="Helical" evidence="1">
    <location>
        <begin position="20"/>
        <end position="38"/>
    </location>
</feature>
<organism evidence="2 3">
    <name type="scientific">Haladaptatus litoreus</name>
    <dbReference type="NCBI Taxonomy" id="553468"/>
    <lineage>
        <taxon>Archaea</taxon>
        <taxon>Methanobacteriati</taxon>
        <taxon>Methanobacteriota</taxon>
        <taxon>Stenosarchaea group</taxon>
        <taxon>Halobacteria</taxon>
        <taxon>Halobacteriales</taxon>
        <taxon>Haladaptataceae</taxon>
        <taxon>Haladaptatus</taxon>
    </lineage>
</organism>
<feature type="transmembrane region" description="Helical" evidence="1">
    <location>
        <begin position="44"/>
        <end position="61"/>
    </location>
</feature>
<evidence type="ECO:0000313" key="2">
    <source>
        <dbReference type="EMBL" id="SIR94260.1"/>
    </source>
</evidence>
<reference evidence="3" key="1">
    <citation type="submission" date="2017-01" db="EMBL/GenBank/DDBJ databases">
        <authorList>
            <person name="Varghese N."/>
            <person name="Submissions S."/>
        </authorList>
    </citation>
    <scope>NUCLEOTIDE SEQUENCE [LARGE SCALE GENOMIC DNA]</scope>
    <source>
        <strain evidence="3">CGMCC 1.7737</strain>
    </source>
</reference>
<sequence length="74" mass="8086">MLSAWSATPLKGRAGQAFLFLLYLVLTVGLATVVAFTFDASGGGFLLVLITTGLVLFLPFWKLYKRTLTELTDE</sequence>
<proteinExistence type="predicted"/>
<keyword evidence="3" id="KW-1185">Reference proteome</keyword>
<keyword evidence="1" id="KW-0472">Membrane</keyword>